<comment type="caution">
    <text evidence="7">The sequence shown here is derived from an EMBL/GenBank/DDBJ whole genome shotgun (WGS) entry which is preliminary data.</text>
</comment>
<evidence type="ECO:0000256" key="5">
    <source>
        <dbReference type="RuleBase" id="RU003887"/>
    </source>
</evidence>
<dbReference type="Pfam" id="PF01479">
    <property type="entry name" value="S4"/>
    <property type="match status" value="1"/>
</dbReference>
<evidence type="ECO:0000313" key="8">
    <source>
        <dbReference type="Proteomes" id="UP000824071"/>
    </source>
</evidence>
<proteinExistence type="inferred from homology"/>
<comment type="similarity">
    <text evidence="1 5">Belongs to the pseudouridine synthase RsuA family.</text>
</comment>
<dbReference type="PANTHER" id="PTHR47683:SF4">
    <property type="entry name" value="PSEUDOURIDINE SYNTHASE"/>
    <property type="match status" value="1"/>
</dbReference>
<keyword evidence="3 5" id="KW-0413">Isomerase</keyword>
<dbReference type="GO" id="GO:0120159">
    <property type="term" value="F:rRNA pseudouridine synthase activity"/>
    <property type="evidence" value="ECO:0007669"/>
    <property type="project" value="UniProtKB-ARBA"/>
</dbReference>
<dbReference type="Gene3D" id="3.30.70.580">
    <property type="entry name" value="Pseudouridine synthase I, catalytic domain, N-terminal subdomain"/>
    <property type="match status" value="1"/>
</dbReference>
<evidence type="ECO:0000256" key="1">
    <source>
        <dbReference type="ARBA" id="ARBA00008348"/>
    </source>
</evidence>
<dbReference type="PROSITE" id="PS01149">
    <property type="entry name" value="PSI_RSU"/>
    <property type="match status" value="1"/>
</dbReference>
<dbReference type="EMBL" id="DVMW01000001">
    <property type="protein sequence ID" value="HIU35014.1"/>
    <property type="molecule type" value="Genomic_DNA"/>
</dbReference>
<dbReference type="PANTHER" id="PTHR47683">
    <property type="entry name" value="PSEUDOURIDINE SYNTHASE FAMILY PROTEIN-RELATED"/>
    <property type="match status" value="1"/>
</dbReference>
<dbReference type="InterPro" id="IPR002942">
    <property type="entry name" value="S4_RNA-bd"/>
</dbReference>
<keyword evidence="2 4" id="KW-0694">RNA-binding</keyword>
<accession>A0A9D1IFE8</accession>
<dbReference type="InterPro" id="IPR000748">
    <property type="entry name" value="PsdUridine_synth_RsuA/RluB/E/F"/>
</dbReference>
<evidence type="ECO:0000256" key="3">
    <source>
        <dbReference type="ARBA" id="ARBA00023235"/>
    </source>
</evidence>
<dbReference type="InterPro" id="IPR036986">
    <property type="entry name" value="S4_RNA-bd_sf"/>
</dbReference>
<dbReference type="InterPro" id="IPR018496">
    <property type="entry name" value="PsdUridine_synth_RsuA/RluB_CS"/>
</dbReference>
<dbReference type="CDD" id="cd02553">
    <property type="entry name" value="PseudoU_synth_RsuA"/>
    <property type="match status" value="1"/>
</dbReference>
<dbReference type="AlphaFoldDB" id="A0A9D1IFE8"/>
<dbReference type="SUPFAM" id="SSF55174">
    <property type="entry name" value="Alpha-L RNA-binding motif"/>
    <property type="match status" value="1"/>
</dbReference>
<dbReference type="CDD" id="cd00165">
    <property type="entry name" value="S4"/>
    <property type="match status" value="1"/>
</dbReference>
<dbReference type="InterPro" id="IPR006145">
    <property type="entry name" value="PsdUridine_synth_RsuA/RluA"/>
</dbReference>
<evidence type="ECO:0000256" key="4">
    <source>
        <dbReference type="PROSITE-ProRule" id="PRU00182"/>
    </source>
</evidence>
<evidence type="ECO:0000313" key="7">
    <source>
        <dbReference type="EMBL" id="HIU35014.1"/>
    </source>
</evidence>
<dbReference type="Gene3D" id="3.10.290.10">
    <property type="entry name" value="RNA-binding S4 domain"/>
    <property type="match status" value="1"/>
</dbReference>
<dbReference type="SMART" id="SM00363">
    <property type="entry name" value="S4"/>
    <property type="match status" value="1"/>
</dbReference>
<dbReference type="PROSITE" id="PS50889">
    <property type="entry name" value="S4"/>
    <property type="match status" value="1"/>
</dbReference>
<reference evidence="7" key="2">
    <citation type="journal article" date="2021" name="PeerJ">
        <title>Extensive microbial diversity within the chicken gut microbiome revealed by metagenomics and culture.</title>
        <authorList>
            <person name="Gilroy R."/>
            <person name="Ravi A."/>
            <person name="Getino M."/>
            <person name="Pursley I."/>
            <person name="Horton D.L."/>
            <person name="Alikhan N.F."/>
            <person name="Baker D."/>
            <person name="Gharbi K."/>
            <person name="Hall N."/>
            <person name="Watson M."/>
            <person name="Adriaenssens E.M."/>
            <person name="Foster-Nyarko E."/>
            <person name="Jarju S."/>
            <person name="Secka A."/>
            <person name="Antonio M."/>
            <person name="Oren A."/>
            <person name="Chaudhuri R.R."/>
            <person name="La Ragione R."/>
            <person name="Hildebrand F."/>
            <person name="Pallen M.J."/>
        </authorList>
    </citation>
    <scope>NUCLEOTIDE SEQUENCE</scope>
    <source>
        <strain evidence="7">ChiGjej1B1-19959</strain>
    </source>
</reference>
<dbReference type="InterPro" id="IPR020103">
    <property type="entry name" value="PsdUridine_synth_cat_dom_sf"/>
</dbReference>
<dbReference type="GO" id="GO:0003723">
    <property type="term" value="F:RNA binding"/>
    <property type="evidence" value="ECO:0007669"/>
    <property type="project" value="UniProtKB-KW"/>
</dbReference>
<evidence type="ECO:0000256" key="2">
    <source>
        <dbReference type="ARBA" id="ARBA00022884"/>
    </source>
</evidence>
<dbReference type="SUPFAM" id="SSF55120">
    <property type="entry name" value="Pseudouridine synthase"/>
    <property type="match status" value="1"/>
</dbReference>
<feature type="domain" description="RNA-binding S4" evidence="6">
    <location>
        <begin position="2"/>
        <end position="60"/>
    </location>
</feature>
<evidence type="ECO:0000259" key="6">
    <source>
        <dbReference type="SMART" id="SM00363"/>
    </source>
</evidence>
<dbReference type="Gene3D" id="3.30.70.1560">
    <property type="entry name" value="Alpha-L RNA-binding motif"/>
    <property type="match status" value="1"/>
</dbReference>
<reference evidence="7" key="1">
    <citation type="submission" date="2020-10" db="EMBL/GenBank/DDBJ databases">
        <authorList>
            <person name="Gilroy R."/>
        </authorList>
    </citation>
    <scope>NUCLEOTIDE SEQUENCE</scope>
    <source>
        <strain evidence="7">ChiGjej1B1-19959</strain>
    </source>
</reference>
<organism evidence="7 8">
    <name type="scientific">Candidatus Fimenecus excrementigallinarum</name>
    <dbReference type="NCBI Taxonomy" id="2840816"/>
    <lineage>
        <taxon>Bacteria</taxon>
        <taxon>Bacillati</taxon>
        <taxon>Bacillota</taxon>
        <taxon>Clostridia</taxon>
        <taxon>Candidatus Fimenecus</taxon>
    </lineage>
</organism>
<dbReference type="Pfam" id="PF00849">
    <property type="entry name" value="PseudoU_synth_2"/>
    <property type="match status" value="1"/>
</dbReference>
<gene>
    <name evidence="7" type="ORF">IAC53_00155</name>
</gene>
<dbReference type="GO" id="GO:0000455">
    <property type="term" value="P:enzyme-directed rRNA pseudouridine synthesis"/>
    <property type="evidence" value="ECO:0007669"/>
    <property type="project" value="UniProtKB-ARBA"/>
</dbReference>
<dbReference type="InterPro" id="IPR050343">
    <property type="entry name" value="RsuA_PseudoU_synthase"/>
</dbReference>
<dbReference type="InterPro" id="IPR020094">
    <property type="entry name" value="TruA/RsuA/RluB/E/F_N"/>
</dbReference>
<dbReference type="EC" id="5.4.99.-" evidence="5"/>
<dbReference type="InterPro" id="IPR042092">
    <property type="entry name" value="PsdUridine_s_RsuA/RluB/E/F_cat"/>
</dbReference>
<dbReference type="Proteomes" id="UP000824071">
    <property type="component" value="Unassembled WGS sequence"/>
</dbReference>
<sequence>MVRLDRWIANTCGLSRKTVKELVRGGLVTVNDLKVLDPGAGIDPQNDVLTVNGETYRQTPFAYLMLHKPLGVVSATNDRDQKTVLELVPPALYRKGLFPAGRLDKDTTGFVLLTDDGAFAHRILSPKNHIRKTYVASLERPLGDEGLQTLQNGLTLRDGTRLLPAQVRCLSDDRKTVELQICEGKYHQIRRMLAAVGCPVTALMRTAMGALPLDSTLSPGACRPLTPDEVQKILE</sequence>
<protein>
    <recommendedName>
        <fullName evidence="5">Pseudouridine synthase</fullName>
        <ecNumber evidence="5">5.4.99.-</ecNumber>
    </recommendedName>
</protein>
<dbReference type="NCBIfam" id="TIGR00093">
    <property type="entry name" value="pseudouridine synthase"/>
    <property type="match status" value="1"/>
</dbReference>
<name>A0A9D1IFE8_9FIRM</name>